<dbReference type="GO" id="GO:0006310">
    <property type="term" value="P:DNA recombination"/>
    <property type="evidence" value="ECO:0007669"/>
    <property type="project" value="UniProtKB-KW"/>
</dbReference>
<dbReference type="Proteomes" id="UP000185210">
    <property type="component" value="Unassembled WGS sequence"/>
</dbReference>
<dbReference type="AlphaFoldDB" id="A0AB38CY39"/>
<dbReference type="GO" id="GO:0015074">
    <property type="term" value="P:DNA integration"/>
    <property type="evidence" value="ECO:0007669"/>
    <property type="project" value="InterPro"/>
</dbReference>
<evidence type="ECO:0000313" key="2">
    <source>
        <dbReference type="EMBL" id="SIA75790.1"/>
    </source>
</evidence>
<keyword evidence="1" id="KW-0233">DNA recombination</keyword>
<dbReference type="SUPFAM" id="SSF56349">
    <property type="entry name" value="DNA breaking-rejoining enzymes"/>
    <property type="match status" value="1"/>
</dbReference>
<dbReference type="GO" id="GO:0003677">
    <property type="term" value="F:DNA binding"/>
    <property type="evidence" value="ECO:0007669"/>
    <property type="project" value="InterPro"/>
</dbReference>
<organism evidence="2 3">
    <name type="scientific">Mycobacteroides abscessus subsp. abscessus</name>
    <dbReference type="NCBI Taxonomy" id="1185650"/>
    <lineage>
        <taxon>Bacteria</taxon>
        <taxon>Bacillati</taxon>
        <taxon>Actinomycetota</taxon>
        <taxon>Actinomycetes</taxon>
        <taxon>Mycobacteriales</taxon>
        <taxon>Mycobacteriaceae</taxon>
        <taxon>Mycobacteroides</taxon>
        <taxon>Mycobacteroides abscessus</taxon>
    </lineage>
</organism>
<comment type="caution">
    <text evidence="2">The sequence shown here is derived from an EMBL/GenBank/DDBJ whole genome shotgun (WGS) entry which is preliminary data.</text>
</comment>
<evidence type="ECO:0000256" key="1">
    <source>
        <dbReference type="ARBA" id="ARBA00023172"/>
    </source>
</evidence>
<dbReference type="InterPro" id="IPR013762">
    <property type="entry name" value="Integrase-like_cat_sf"/>
</dbReference>
<protein>
    <submittedName>
        <fullName evidence="2">Phage integrase family protein</fullName>
    </submittedName>
</protein>
<name>A0AB38CY39_9MYCO</name>
<gene>
    <name evidence="2" type="ORF">SAMEA2070301_02110</name>
</gene>
<sequence length="135" mass="14419">MTIAPHARDDVKDRLARFVGSDPVALLFKPAHGGCHLNDRVFNKDVFKKAAASVGREDLSAHDLRRFAGSKNAQVATLTENVARLGHKTVDAASRYQHSRDGRDAIAAANLSANALAEVEAVSEDTNTTALADAQ</sequence>
<dbReference type="InterPro" id="IPR011010">
    <property type="entry name" value="DNA_brk_join_enz"/>
</dbReference>
<evidence type="ECO:0000313" key="3">
    <source>
        <dbReference type="Proteomes" id="UP000185210"/>
    </source>
</evidence>
<dbReference type="Gene3D" id="1.10.443.10">
    <property type="entry name" value="Intergrase catalytic core"/>
    <property type="match status" value="1"/>
</dbReference>
<reference evidence="2 3" key="1">
    <citation type="submission" date="2016-11" db="EMBL/GenBank/DDBJ databases">
        <authorList>
            <consortium name="Pathogen Informatics"/>
        </authorList>
    </citation>
    <scope>NUCLEOTIDE SEQUENCE [LARGE SCALE GENOMIC DNA]</scope>
    <source>
        <strain evidence="2 3">104</strain>
    </source>
</reference>
<proteinExistence type="predicted"/>
<accession>A0AB38CY39</accession>
<dbReference type="EMBL" id="FSHM01000002">
    <property type="protein sequence ID" value="SIA75790.1"/>
    <property type="molecule type" value="Genomic_DNA"/>
</dbReference>